<dbReference type="RefSeq" id="WP_133227477.1">
    <property type="nucleotide sequence ID" value="NZ_SOZE01000003.1"/>
</dbReference>
<dbReference type="InterPro" id="IPR050834">
    <property type="entry name" value="Glycosyltransf_2"/>
</dbReference>
<dbReference type="InterPro" id="IPR029044">
    <property type="entry name" value="Nucleotide-diphossugar_trans"/>
</dbReference>
<reference evidence="2 3" key="1">
    <citation type="journal article" date="2017" name="Int. J. Syst. Evol. Microbiol.">
        <title>Mucilaginibacterpsychrotolerans sp. nov., isolated from peatlands.</title>
        <authorList>
            <person name="Deng Y."/>
            <person name="Shen L."/>
            <person name="Xu B."/>
            <person name="Liu Y."/>
            <person name="Gu Z."/>
            <person name="Liu H."/>
            <person name="Zhou Y."/>
        </authorList>
    </citation>
    <scope>NUCLEOTIDE SEQUENCE [LARGE SCALE GENOMIC DNA]</scope>
    <source>
        <strain evidence="2 3">NH7-4</strain>
    </source>
</reference>
<feature type="domain" description="Glycosyltransferase 2-like" evidence="1">
    <location>
        <begin position="7"/>
        <end position="159"/>
    </location>
</feature>
<dbReference type="GO" id="GO:0016740">
    <property type="term" value="F:transferase activity"/>
    <property type="evidence" value="ECO:0007669"/>
    <property type="project" value="UniProtKB-KW"/>
</dbReference>
<evidence type="ECO:0000313" key="3">
    <source>
        <dbReference type="Proteomes" id="UP000297540"/>
    </source>
</evidence>
<dbReference type="PANTHER" id="PTHR43685:SF2">
    <property type="entry name" value="GLYCOSYLTRANSFERASE 2-LIKE DOMAIN-CONTAINING PROTEIN"/>
    <property type="match status" value="1"/>
</dbReference>
<evidence type="ECO:0000313" key="2">
    <source>
        <dbReference type="EMBL" id="TFF39829.1"/>
    </source>
</evidence>
<dbReference type="Gene3D" id="3.90.550.10">
    <property type="entry name" value="Spore Coat Polysaccharide Biosynthesis Protein SpsA, Chain A"/>
    <property type="match status" value="1"/>
</dbReference>
<evidence type="ECO:0000259" key="1">
    <source>
        <dbReference type="Pfam" id="PF00535"/>
    </source>
</evidence>
<protein>
    <submittedName>
        <fullName evidence="2">Glycosyltransferase</fullName>
    </submittedName>
</protein>
<dbReference type="OrthoDB" id="9801954at2"/>
<dbReference type="SUPFAM" id="SSF53448">
    <property type="entry name" value="Nucleotide-diphospho-sugar transferases"/>
    <property type="match status" value="1"/>
</dbReference>
<dbReference type="Proteomes" id="UP000297540">
    <property type="component" value="Unassembled WGS sequence"/>
</dbReference>
<accession>A0A4Y8SLB7</accession>
<dbReference type="PANTHER" id="PTHR43685">
    <property type="entry name" value="GLYCOSYLTRANSFERASE"/>
    <property type="match status" value="1"/>
</dbReference>
<dbReference type="AlphaFoldDB" id="A0A4Y8SLB7"/>
<organism evidence="2 3">
    <name type="scientific">Mucilaginibacter psychrotolerans</name>
    <dbReference type="NCBI Taxonomy" id="1524096"/>
    <lineage>
        <taxon>Bacteria</taxon>
        <taxon>Pseudomonadati</taxon>
        <taxon>Bacteroidota</taxon>
        <taxon>Sphingobacteriia</taxon>
        <taxon>Sphingobacteriales</taxon>
        <taxon>Sphingobacteriaceae</taxon>
        <taxon>Mucilaginibacter</taxon>
    </lineage>
</organism>
<name>A0A4Y8SLB7_9SPHI</name>
<proteinExistence type="predicted"/>
<sequence length="296" mass="33770">MTPKFVSIIIPTYKDWARLSLCLHSLANQTYDDDFFEIIVVNNYTADRVPENYFIPKNCKIVVEAQPGSYVARNAGIKLSKGEIIGFTDSDCIPDEDWISNAVAAFEEENTYARIAGKIRLYYKSDRLTNAELYETVYAFNQDIYVEQDGTGVTANMFTFRYVFNEVGMFREDLLSGGDYEWAVRARNANHKIQYSDKVIVSHPARHHLAELVKKAKRVGGGQANFSKVTGGFFQSAVKFLYDLRPPIKSIPLILSKGKQMHVAQKLLVFYIRYYLSVVTAREKFMVSLGKTARRD</sequence>
<dbReference type="Pfam" id="PF00535">
    <property type="entry name" value="Glycos_transf_2"/>
    <property type="match status" value="1"/>
</dbReference>
<gene>
    <name evidence="2" type="ORF">E2R66_05555</name>
</gene>
<comment type="caution">
    <text evidence="2">The sequence shown here is derived from an EMBL/GenBank/DDBJ whole genome shotgun (WGS) entry which is preliminary data.</text>
</comment>
<dbReference type="InterPro" id="IPR001173">
    <property type="entry name" value="Glyco_trans_2-like"/>
</dbReference>
<keyword evidence="2" id="KW-0808">Transferase</keyword>
<keyword evidence="3" id="KW-1185">Reference proteome</keyword>
<dbReference type="EMBL" id="SOZE01000003">
    <property type="protein sequence ID" value="TFF39829.1"/>
    <property type="molecule type" value="Genomic_DNA"/>
</dbReference>